<dbReference type="InterPro" id="IPR000182">
    <property type="entry name" value="GNAT_dom"/>
</dbReference>
<feature type="domain" description="N-acetyltransferase" evidence="1">
    <location>
        <begin position="1"/>
        <end position="143"/>
    </location>
</feature>
<proteinExistence type="predicted"/>
<dbReference type="PROSITE" id="PS51186">
    <property type="entry name" value="GNAT"/>
    <property type="match status" value="1"/>
</dbReference>
<keyword evidence="2" id="KW-0012">Acyltransferase</keyword>
<dbReference type="SUPFAM" id="SSF55729">
    <property type="entry name" value="Acyl-CoA N-acyltransferases (Nat)"/>
    <property type="match status" value="1"/>
</dbReference>
<dbReference type="Proteomes" id="UP001549110">
    <property type="component" value="Unassembled WGS sequence"/>
</dbReference>
<comment type="caution">
    <text evidence="2">The sequence shown here is derived from an EMBL/GenBank/DDBJ whole genome shotgun (WGS) entry which is preliminary data.</text>
</comment>
<dbReference type="EMBL" id="JBEPLU010000001">
    <property type="protein sequence ID" value="MET3525307.1"/>
    <property type="molecule type" value="Genomic_DNA"/>
</dbReference>
<dbReference type="RefSeq" id="WP_354297106.1">
    <property type="nucleotide sequence ID" value="NZ_JBEPLU010000001.1"/>
</dbReference>
<dbReference type="Pfam" id="PF00583">
    <property type="entry name" value="Acetyltransf_1"/>
    <property type="match status" value="1"/>
</dbReference>
<name>A0ABV2EE59_9CAUL</name>
<accession>A0ABV2EE59</accession>
<sequence length="160" mass="17144">MIRHVRPADHAAIRSVVEAAFGRVDEADLIERLRADGDVMFELVAEEVGEIVGHILYSRLWADSVNLYAALAPLAVVPGRQKAGIGSRLALASIETAKDFGAHAVLVLGHPEYYPKFGFSRAAAALVKSPYSDSPAMMALVIEDGALDEPVLVAYPNAFS</sequence>
<keyword evidence="3" id="KW-1185">Reference proteome</keyword>
<gene>
    <name evidence="2" type="ORF">ABID41_000402</name>
</gene>
<dbReference type="CDD" id="cd04301">
    <property type="entry name" value="NAT_SF"/>
    <property type="match status" value="1"/>
</dbReference>
<evidence type="ECO:0000259" key="1">
    <source>
        <dbReference type="PROSITE" id="PS51186"/>
    </source>
</evidence>
<dbReference type="InterPro" id="IPR016181">
    <property type="entry name" value="Acyl_CoA_acyltransferase"/>
</dbReference>
<dbReference type="EC" id="2.3.1.-" evidence="2"/>
<evidence type="ECO:0000313" key="3">
    <source>
        <dbReference type="Proteomes" id="UP001549110"/>
    </source>
</evidence>
<organism evidence="2 3">
    <name type="scientific">Phenylobacterium koreense</name>
    <dbReference type="NCBI Taxonomy" id="266125"/>
    <lineage>
        <taxon>Bacteria</taxon>
        <taxon>Pseudomonadati</taxon>
        <taxon>Pseudomonadota</taxon>
        <taxon>Alphaproteobacteria</taxon>
        <taxon>Caulobacterales</taxon>
        <taxon>Caulobacteraceae</taxon>
        <taxon>Phenylobacterium</taxon>
    </lineage>
</organism>
<dbReference type="Gene3D" id="3.40.630.30">
    <property type="match status" value="1"/>
</dbReference>
<keyword evidence="2" id="KW-0808">Transferase</keyword>
<dbReference type="GO" id="GO:0016746">
    <property type="term" value="F:acyltransferase activity"/>
    <property type="evidence" value="ECO:0007669"/>
    <property type="project" value="UniProtKB-KW"/>
</dbReference>
<evidence type="ECO:0000313" key="2">
    <source>
        <dbReference type="EMBL" id="MET3525307.1"/>
    </source>
</evidence>
<reference evidence="2 3" key="1">
    <citation type="submission" date="2024-06" db="EMBL/GenBank/DDBJ databases">
        <title>Genomic Encyclopedia of Type Strains, Phase IV (KMG-IV): sequencing the most valuable type-strain genomes for metagenomic binning, comparative biology and taxonomic classification.</title>
        <authorList>
            <person name="Goeker M."/>
        </authorList>
    </citation>
    <scope>NUCLEOTIDE SEQUENCE [LARGE SCALE GENOMIC DNA]</scope>
    <source>
        <strain evidence="2 3">DSM 17809</strain>
    </source>
</reference>
<protein>
    <submittedName>
        <fullName evidence="2">Acetyltransferase</fullName>
        <ecNumber evidence="2">2.3.1.-</ecNumber>
    </submittedName>
</protein>